<dbReference type="HOGENOM" id="CLU_017617_0_0_10"/>
<dbReference type="Pfam" id="PF13715">
    <property type="entry name" value="CarbopepD_reg_2"/>
    <property type="match status" value="1"/>
</dbReference>
<dbReference type="AlphaFoldDB" id="X5E318"/>
<dbReference type="Pfam" id="PF14905">
    <property type="entry name" value="OMP_b-brl_3"/>
    <property type="match status" value="1"/>
</dbReference>
<dbReference type="SUPFAM" id="SSF49464">
    <property type="entry name" value="Carboxypeptidase regulatory domain-like"/>
    <property type="match status" value="1"/>
</dbReference>
<evidence type="ECO:0000256" key="6">
    <source>
        <dbReference type="ARBA" id="ARBA00023237"/>
    </source>
</evidence>
<reference evidence="11 13" key="2">
    <citation type="submission" date="2016-10" db="EMBL/GenBank/DDBJ databases">
        <authorList>
            <person name="de Groot N.N."/>
        </authorList>
    </citation>
    <scope>NUCLEOTIDE SEQUENCE [LARGE SCALE GENOMIC DNA]</scope>
    <source>
        <strain evidence="11 13">DSM 25947</strain>
    </source>
</reference>
<keyword evidence="2 7" id="KW-0813">Transport</keyword>
<evidence type="ECO:0000256" key="2">
    <source>
        <dbReference type="ARBA" id="ARBA00022448"/>
    </source>
</evidence>
<dbReference type="Gene3D" id="2.40.170.20">
    <property type="entry name" value="TonB-dependent receptor, beta-barrel domain"/>
    <property type="match status" value="1"/>
</dbReference>
<evidence type="ECO:0000256" key="7">
    <source>
        <dbReference type="PROSITE-ProRule" id="PRU01360"/>
    </source>
</evidence>
<organism evidence="11 13">
    <name type="scientific">Draconibacterium orientale</name>
    <dbReference type="NCBI Taxonomy" id="1168034"/>
    <lineage>
        <taxon>Bacteria</taxon>
        <taxon>Pseudomonadati</taxon>
        <taxon>Bacteroidota</taxon>
        <taxon>Bacteroidia</taxon>
        <taxon>Marinilabiliales</taxon>
        <taxon>Prolixibacteraceae</taxon>
        <taxon>Draconibacterium</taxon>
    </lineage>
</organism>
<dbReference type="Pfam" id="PF07715">
    <property type="entry name" value="Plug"/>
    <property type="match status" value="1"/>
</dbReference>
<dbReference type="eggNOG" id="COG4771">
    <property type="taxonomic scope" value="Bacteria"/>
</dbReference>
<evidence type="ECO:0000259" key="8">
    <source>
        <dbReference type="Pfam" id="PF07715"/>
    </source>
</evidence>
<dbReference type="GO" id="GO:0009279">
    <property type="term" value="C:cell outer membrane"/>
    <property type="evidence" value="ECO:0007669"/>
    <property type="project" value="UniProtKB-SubCell"/>
</dbReference>
<dbReference type="InterPro" id="IPR012910">
    <property type="entry name" value="Plug_dom"/>
</dbReference>
<keyword evidence="5 7" id="KW-0472">Membrane</keyword>
<evidence type="ECO:0000313" key="11">
    <source>
        <dbReference type="EMBL" id="SES78065.1"/>
    </source>
</evidence>
<dbReference type="STRING" id="1168034.FH5T_09195"/>
<keyword evidence="12" id="KW-1185">Reference proteome</keyword>
<dbReference type="InterPro" id="IPR013783">
    <property type="entry name" value="Ig-like_fold"/>
</dbReference>
<evidence type="ECO:0000256" key="5">
    <source>
        <dbReference type="ARBA" id="ARBA00023136"/>
    </source>
</evidence>
<sequence>MKYLKNVILIALLFIGVNSYALLKNPVIENDPNDDGKGKIVGTIVEKDTETPMEFANIAVYKEADSTLVTGGITNEKGVFEITNLDYGNYYLVANFIGFDEGNVVDIKLDRTNRVHDLGEINLAPSTVAIGEVNVVADKAAVEYKLDKKVVNVSQVISAIGGTAVDVLENTPSVQVDIEGNVSLRGSGNFTVLIDGRPSVLSGSDALRQIPSSAIENIEIITNPSAKYEPDGAAGIINLVMKKNSMNGLNGIVNASVGTGDKYLVDLMLNYRFEKLNLFFGADWRDEINHGKMASERETYYSDTTEYLNMAGDRKWIRGGHRFKGGADFFLGTNTTLTLSGETGTSERGNEGGGRTENFTIPASEQILSISEETSERNNDFYTLNMNFQHKFDDKGHRIEATAFYSDETGTDNEIEGELLADGNFNPTNEYLSNVSTFETEDEQDIRLKLDYTYPFSEDGRFEAGYQGRLESEMETLEFRDYDQATDTWIINENYSSATDFQRDIHAAYSTYSNKVGKLAYMAGLRGELTIREIKNTSAENVSSLNRFDLFPTAHFSYPLAQTADVTASYSRRINRPGGRDLDPTPNYYNRYTIRYGNPDLEPEYTNSYELGFMKRFGETRSFVSVDVFRRVTNNKIDRTQELGEDGIFYLYTDNFDKDYSTGLEVTGNLSYKKWLTVNASVNVYDYKITGELNGESIDRQSTNWGGRMNTTFKFAENSRLQVNAFYRGKSVSAQGESGAMFFTNVSYRQEFMNKKLSATVSVRDPLGTGRFERTSYGDDFNSWFRFEREPRVVMLTLSYKINNFKEERRGEGGGDGGMDMGGGEF</sequence>
<dbReference type="PANTHER" id="PTHR40980:SF4">
    <property type="entry name" value="TONB-DEPENDENT RECEPTOR-LIKE BETA-BARREL DOMAIN-CONTAINING PROTEIN"/>
    <property type="match status" value="1"/>
</dbReference>
<evidence type="ECO:0000256" key="4">
    <source>
        <dbReference type="ARBA" id="ARBA00022692"/>
    </source>
</evidence>
<dbReference type="OrthoDB" id="910296at2"/>
<feature type="domain" description="TonB-dependent receptor plug" evidence="8">
    <location>
        <begin position="161"/>
        <end position="236"/>
    </location>
</feature>
<dbReference type="InterPro" id="IPR008969">
    <property type="entry name" value="CarboxyPept-like_regulatory"/>
</dbReference>
<dbReference type="Proteomes" id="UP000023772">
    <property type="component" value="Chromosome"/>
</dbReference>
<evidence type="ECO:0000313" key="13">
    <source>
        <dbReference type="Proteomes" id="UP000181981"/>
    </source>
</evidence>
<accession>X5E318</accession>
<keyword evidence="3 7" id="KW-1134">Transmembrane beta strand</keyword>
<reference evidence="10 12" key="1">
    <citation type="submission" date="2014-03" db="EMBL/GenBank/DDBJ databases">
        <title>Complete genome sequence of a deeply braunched marine Bacteroidia bacterium Draconibacterium orientale type strain FH5T.</title>
        <authorList>
            <person name="Li X."/>
            <person name="Wang X."/>
            <person name="Xie Z."/>
            <person name="Du Z."/>
            <person name="Chen G."/>
        </authorList>
    </citation>
    <scope>NUCLEOTIDE SEQUENCE [LARGE SCALE GENOMIC DNA]</scope>
    <source>
        <strain evidence="10 12">FH5</strain>
    </source>
</reference>
<evidence type="ECO:0000256" key="3">
    <source>
        <dbReference type="ARBA" id="ARBA00022452"/>
    </source>
</evidence>
<dbReference type="EMBL" id="CP007451">
    <property type="protein sequence ID" value="AHW61830.1"/>
    <property type="molecule type" value="Genomic_DNA"/>
</dbReference>
<gene>
    <name evidence="10" type="ORF">FH5T_09195</name>
    <name evidence="11" type="ORF">SAMN05444285_10257</name>
</gene>
<dbReference type="SUPFAM" id="SSF56935">
    <property type="entry name" value="Porins"/>
    <property type="match status" value="1"/>
</dbReference>
<proteinExistence type="inferred from homology"/>
<keyword evidence="4 7" id="KW-0812">Transmembrane</keyword>
<comment type="subcellular location">
    <subcellularLocation>
        <location evidence="1 7">Cell outer membrane</location>
        <topology evidence="1 7">Multi-pass membrane protein</topology>
    </subcellularLocation>
</comment>
<dbReference type="Gene3D" id="2.170.130.10">
    <property type="entry name" value="TonB-dependent receptor, plug domain"/>
    <property type="match status" value="1"/>
</dbReference>
<dbReference type="InterPro" id="IPR037066">
    <property type="entry name" value="Plug_dom_sf"/>
</dbReference>
<evidence type="ECO:0000256" key="1">
    <source>
        <dbReference type="ARBA" id="ARBA00004571"/>
    </source>
</evidence>
<dbReference type="EMBL" id="FOHT01000002">
    <property type="protein sequence ID" value="SES78065.1"/>
    <property type="molecule type" value="Genomic_DNA"/>
</dbReference>
<dbReference type="Proteomes" id="UP000181981">
    <property type="component" value="Unassembled WGS sequence"/>
</dbReference>
<evidence type="ECO:0000313" key="10">
    <source>
        <dbReference type="EMBL" id="AHW61830.1"/>
    </source>
</evidence>
<keyword evidence="11" id="KW-0675">Receptor</keyword>
<dbReference type="InterPro" id="IPR039426">
    <property type="entry name" value="TonB-dep_rcpt-like"/>
</dbReference>
<name>X5E318_9BACT</name>
<dbReference type="PROSITE" id="PS52016">
    <property type="entry name" value="TONB_DEPENDENT_REC_3"/>
    <property type="match status" value="1"/>
</dbReference>
<keyword evidence="6 7" id="KW-0998">Cell outer membrane</keyword>
<protein>
    <submittedName>
        <fullName evidence="11">Outer membrane receptor proteins, mostly Fe transport</fullName>
    </submittedName>
</protein>
<dbReference type="InterPro" id="IPR036942">
    <property type="entry name" value="Beta-barrel_TonB_sf"/>
</dbReference>
<evidence type="ECO:0000313" key="12">
    <source>
        <dbReference type="Proteomes" id="UP000023772"/>
    </source>
</evidence>
<dbReference type="RefSeq" id="WP_038557681.1">
    <property type="nucleotide sequence ID" value="NZ_FOHT01000002.1"/>
</dbReference>
<dbReference type="InterPro" id="IPR041700">
    <property type="entry name" value="OMP_b-brl_3"/>
</dbReference>
<dbReference type="KEGG" id="dori:FH5T_09195"/>
<evidence type="ECO:0000259" key="9">
    <source>
        <dbReference type="Pfam" id="PF14905"/>
    </source>
</evidence>
<dbReference type="PANTHER" id="PTHR40980">
    <property type="entry name" value="PLUG DOMAIN-CONTAINING PROTEIN"/>
    <property type="match status" value="1"/>
</dbReference>
<dbReference type="Gene3D" id="2.60.40.10">
    <property type="entry name" value="Immunoglobulins"/>
    <property type="match status" value="1"/>
</dbReference>
<feature type="domain" description="Outer membrane protein beta-barrel" evidence="9">
    <location>
        <begin position="390"/>
        <end position="800"/>
    </location>
</feature>
<comment type="similarity">
    <text evidence="7">Belongs to the TonB-dependent receptor family.</text>
</comment>